<dbReference type="EMBL" id="VSSQ01075530">
    <property type="protein sequence ID" value="MPN26109.1"/>
    <property type="molecule type" value="Genomic_DNA"/>
</dbReference>
<gene>
    <name evidence="2" type="ORF">SDC9_173533</name>
</gene>
<proteinExistence type="predicted"/>
<feature type="compositionally biased region" description="Polar residues" evidence="1">
    <location>
        <begin position="15"/>
        <end position="27"/>
    </location>
</feature>
<accession>A0A645GJU6</accession>
<feature type="region of interest" description="Disordered" evidence="1">
    <location>
        <begin position="1"/>
        <end position="30"/>
    </location>
</feature>
<protein>
    <submittedName>
        <fullName evidence="2">Uncharacterized protein</fullName>
    </submittedName>
</protein>
<reference evidence="2" key="1">
    <citation type="submission" date="2019-08" db="EMBL/GenBank/DDBJ databases">
        <authorList>
            <person name="Kucharzyk K."/>
            <person name="Murdoch R.W."/>
            <person name="Higgins S."/>
            <person name="Loffler F."/>
        </authorList>
    </citation>
    <scope>NUCLEOTIDE SEQUENCE</scope>
</reference>
<name>A0A645GJU6_9ZZZZ</name>
<feature type="region of interest" description="Disordered" evidence="1">
    <location>
        <begin position="104"/>
        <end position="147"/>
    </location>
</feature>
<feature type="compositionally biased region" description="Basic residues" evidence="1">
    <location>
        <begin position="1"/>
        <end position="13"/>
    </location>
</feature>
<dbReference type="AlphaFoldDB" id="A0A645GJU6"/>
<sequence length="147" mass="16280">MKKTRSKCWRRPSRLSCSSMPNRNSNIGPPRTALGSFGFPAKPTAIVPPVISRSRSRMRSAAEMPSQGVMACSMPGSFLMKRPPVARTRPSLTTSPVLVCTVRPSSARPVTSAETKRTRWRCRKPSNGTIRSSRRRKPLGIQMMPGR</sequence>
<evidence type="ECO:0000313" key="2">
    <source>
        <dbReference type="EMBL" id="MPN26109.1"/>
    </source>
</evidence>
<comment type="caution">
    <text evidence="2">The sequence shown here is derived from an EMBL/GenBank/DDBJ whole genome shotgun (WGS) entry which is preliminary data.</text>
</comment>
<organism evidence="2">
    <name type="scientific">bioreactor metagenome</name>
    <dbReference type="NCBI Taxonomy" id="1076179"/>
    <lineage>
        <taxon>unclassified sequences</taxon>
        <taxon>metagenomes</taxon>
        <taxon>ecological metagenomes</taxon>
    </lineage>
</organism>
<evidence type="ECO:0000256" key="1">
    <source>
        <dbReference type="SAM" id="MobiDB-lite"/>
    </source>
</evidence>